<dbReference type="Pfam" id="PF05635">
    <property type="entry name" value="23S_rRNA_IVP"/>
    <property type="match status" value="1"/>
</dbReference>
<sequence>MNIASGSASEVEYLIEFSKDIEYINKEEFKKLNSGIVEVRKMLNLLHSIVKKN</sequence>
<proteinExistence type="predicted"/>
<dbReference type="AlphaFoldDB" id="A0A918JVC8"/>
<evidence type="ECO:0000313" key="2">
    <source>
        <dbReference type="Proteomes" id="UP000601108"/>
    </source>
</evidence>
<dbReference type="RefSeq" id="WP_308427879.1">
    <property type="nucleotide sequence ID" value="NZ_BMWS01000003.1"/>
</dbReference>
<dbReference type="Proteomes" id="UP000601108">
    <property type="component" value="Unassembled WGS sequence"/>
</dbReference>
<dbReference type="InterPro" id="IPR012657">
    <property type="entry name" value="23S_rRNA-intervening_sequence"/>
</dbReference>
<name>A0A918JVC8_9FLAO</name>
<evidence type="ECO:0008006" key="3">
    <source>
        <dbReference type="Google" id="ProtNLM"/>
    </source>
</evidence>
<dbReference type="NCBIfam" id="TIGR02436">
    <property type="entry name" value="four helix bundle protein"/>
    <property type="match status" value="1"/>
</dbReference>
<dbReference type="SUPFAM" id="SSF158446">
    <property type="entry name" value="IVS-encoded protein-like"/>
    <property type="match status" value="1"/>
</dbReference>
<organism evidence="1 2">
    <name type="scientific">Aquimarina muelleri</name>
    <dbReference type="NCBI Taxonomy" id="279356"/>
    <lineage>
        <taxon>Bacteria</taxon>
        <taxon>Pseudomonadati</taxon>
        <taxon>Bacteroidota</taxon>
        <taxon>Flavobacteriia</taxon>
        <taxon>Flavobacteriales</taxon>
        <taxon>Flavobacteriaceae</taxon>
        <taxon>Aquimarina</taxon>
    </lineage>
</organism>
<dbReference type="InterPro" id="IPR036583">
    <property type="entry name" value="23S_rRNA_IVS_sf"/>
</dbReference>
<gene>
    <name evidence="1" type="ORF">GCM10007384_07390</name>
</gene>
<evidence type="ECO:0000313" key="1">
    <source>
        <dbReference type="EMBL" id="GGX08036.1"/>
    </source>
</evidence>
<protein>
    <recommendedName>
        <fullName evidence="3">Four helix bundle protein</fullName>
    </recommendedName>
</protein>
<comment type="caution">
    <text evidence="1">The sequence shown here is derived from an EMBL/GenBank/DDBJ whole genome shotgun (WGS) entry which is preliminary data.</text>
</comment>
<accession>A0A918JVC8</accession>
<dbReference type="EMBL" id="BMWS01000003">
    <property type="protein sequence ID" value="GGX08036.1"/>
    <property type="molecule type" value="Genomic_DNA"/>
</dbReference>
<dbReference type="Gene3D" id="1.20.1440.60">
    <property type="entry name" value="23S rRNA-intervening sequence"/>
    <property type="match status" value="1"/>
</dbReference>
<reference evidence="1 2" key="1">
    <citation type="journal article" date="2014" name="Int. J. Syst. Evol. Microbiol.">
        <title>Complete genome sequence of Corynebacterium casei LMG S-19264T (=DSM 44701T), isolated from a smear-ripened cheese.</title>
        <authorList>
            <consortium name="US DOE Joint Genome Institute (JGI-PGF)"/>
            <person name="Walter F."/>
            <person name="Albersmeier A."/>
            <person name="Kalinowski J."/>
            <person name="Ruckert C."/>
        </authorList>
    </citation>
    <scope>NUCLEOTIDE SEQUENCE [LARGE SCALE GENOMIC DNA]</scope>
    <source>
        <strain evidence="1 2">KCTC 12285</strain>
    </source>
</reference>
<keyword evidence="2" id="KW-1185">Reference proteome</keyword>